<evidence type="ECO:0000256" key="5">
    <source>
        <dbReference type="ARBA" id="ARBA00022617"/>
    </source>
</evidence>
<keyword evidence="6" id="KW-0479">Metal-binding</keyword>
<name>A0A8K0CVZ3_IGNLU</name>
<keyword evidence="12" id="KW-0472">Membrane</keyword>
<evidence type="ECO:0008006" key="15">
    <source>
        <dbReference type="Google" id="ProtNLM"/>
    </source>
</evidence>
<keyword evidence="5" id="KW-0349">Heme</keyword>
<dbReference type="InterPro" id="IPR050476">
    <property type="entry name" value="Insect_CytP450_Detox"/>
</dbReference>
<dbReference type="PANTHER" id="PTHR24292">
    <property type="entry name" value="CYTOCHROME P450"/>
    <property type="match status" value="1"/>
</dbReference>
<dbReference type="PANTHER" id="PTHR24292:SF45">
    <property type="entry name" value="CYTOCHROME P450 6G1-RELATED"/>
    <property type="match status" value="1"/>
</dbReference>
<reference evidence="13" key="1">
    <citation type="submission" date="2019-08" db="EMBL/GenBank/DDBJ databases">
        <title>The genome of the North American firefly Photinus pyralis.</title>
        <authorList>
            <consortium name="Photinus pyralis genome working group"/>
            <person name="Fallon T.R."/>
            <person name="Sander Lower S.E."/>
            <person name="Weng J.-K."/>
        </authorList>
    </citation>
    <scope>NUCLEOTIDE SEQUENCE</scope>
    <source>
        <strain evidence="13">TRF0915ILg1</strain>
        <tissue evidence="13">Whole body</tissue>
    </source>
</reference>
<evidence type="ECO:0000256" key="6">
    <source>
        <dbReference type="ARBA" id="ARBA00022723"/>
    </source>
</evidence>
<comment type="subcellular location">
    <subcellularLocation>
        <location evidence="3">Endoplasmic reticulum membrane</location>
        <topology evidence="3">Peripheral membrane protein</topology>
    </subcellularLocation>
    <subcellularLocation>
        <location evidence="2">Microsome membrane</location>
        <topology evidence="2">Peripheral membrane protein</topology>
    </subcellularLocation>
</comment>
<keyword evidence="8" id="KW-0492">Microsome</keyword>
<dbReference type="AlphaFoldDB" id="A0A8K0CVZ3"/>
<keyword evidence="7" id="KW-0256">Endoplasmic reticulum</keyword>
<evidence type="ECO:0000256" key="10">
    <source>
        <dbReference type="ARBA" id="ARBA00023004"/>
    </source>
</evidence>
<comment type="cofactor">
    <cofactor evidence="1">
        <name>heme</name>
        <dbReference type="ChEBI" id="CHEBI:30413"/>
    </cofactor>
</comment>
<gene>
    <name evidence="13" type="ORF">ILUMI_14761</name>
</gene>
<accession>A0A8K0CVZ3</accession>
<dbReference type="InterPro" id="IPR036396">
    <property type="entry name" value="Cyt_P450_sf"/>
</dbReference>
<sequence>MFQLTKECGENLAIYIENVTNKDVEMKEIAAKYTTDVIATCAFGITANCFKNENSEFRIASRKLFQRSFYGTLQMFSYTFAPVAVKIFKFQFVNPQIADFLRGVFMETMAQRETVKNKQNDLIDILIDLKNQETRDDEFKF</sequence>
<evidence type="ECO:0000256" key="3">
    <source>
        <dbReference type="ARBA" id="ARBA00004406"/>
    </source>
</evidence>
<dbReference type="SUPFAM" id="SSF48264">
    <property type="entry name" value="Cytochrome P450"/>
    <property type="match status" value="1"/>
</dbReference>
<dbReference type="GO" id="GO:0004497">
    <property type="term" value="F:monooxygenase activity"/>
    <property type="evidence" value="ECO:0007669"/>
    <property type="project" value="UniProtKB-KW"/>
</dbReference>
<dbReference type="InterPro" id="IPR001128">
    <property type="entry name" value="Cyt_P450"/>
</dbReference>
<evidence type="ECO:0000256" key="2">
    <source>
        <dbReference type="ARBA" id="ARBA00004174"/>
    </source>
</evidence>
<feature type="non-terminal residue" evidence="13">
    <location>
        <position position="141"/>
    </location>
</feature>
<dbReference type="GO" id="GO:0016705">
    <property type="term" value="F:oxidoreductase activity, acting on paired donors, with incorporation or reduction of molecular oxygen"/>
    <property type="evidence" value="ECO:0007669"/>
    <property type="project" value="InterPro"/>
</dbReference>
<keyword evidence="14" id="KW-1185">Reference proteome</keyword>
<evidence type="ECO:0000256" key="12">
    <source>
        <dbReference type="ARBA" id="ARBA00023136"/>
    </source>
</evidence>
<organism evidence="13 14">
    <name type="scientific">Ignelater luminosus</name>
    <name type="common">Cucubano</name>
    <name type="synonym">Pyrophorus luminosus</name>
    <dbReference type="NCBI Taxonomy" id="2038154"/>
    <lineage>
        <taxon>Eukaryota</taxon>
        <taxon>Metazoa</taxon>
        <taxon>Ecdysozoa</taxon>
        <taxon>Arthropoda</taxon>
        <taxon>Hexapoda</taxon>
        <taxon>Insecta</taxon>
        <taxon>Pterygota</taxon>
        <taxon>Neoptera</taxon>
        <taxon>Endopterygota</taxon>
        <taxon>Coleoptera</taxon>
        <taxon>Polyphaga</taxon>
        <taxon>Elateriformia</taxon>
        <taxon>Elateroidea</taxon>
        <taxon>Elateridae</taxon>
        <taxon>Agrypninae</taxon>
        <taxon>Pyrophorini</taxon>
        <taxon>Ignelater</taxon>
    </lineage>
</organism>
<evidence type="ECO:0000256" key="7">
    <source>
        <dbReference type="ARBA" id="ARBA00022824"/>
    </source>
</evidence>
<dbReference type="Proteomes" id="UP000801492">
    <property type="component" value="Unassembled WGS sequence"/>
</dbReference>
<evidence type="ECO:0000256" key="4">
    <source>
        <dbReference type="ARBA" id="ARBA00010617"/>
    </source>
</evidence>
<dbReference type="Pfam" id="PF00067">
    <property type="entry name" value="p450"/>
    <property type="match status" value="1"/>
</dbReference>
<evidence type="ECO:0000256" key="11">
    <source>
        <dbReference type="ARBA" id="ARBA00023033"/>
    </source>
</evidence>
<dbReference type="GO" id="GO:0005506">
    <property type="term" value="F:iron ion binding"/>
    <property type="evidence" value="ECO:0007669"/>
    <property type="project" value="InterPro"/>
</dbReference>
<dbReference type="GO" id="GO:0005789">
    <property type="term" value="C:endoplasmic reticulum membrane"/>
    <property type="evidence" value="ECO:0007669"/>
    <property type="project" value="UniProtKB-SubCell"/>
</dbReference>
<dbReference type="OrthoDB" id="2789670at2759"/>
<comment type="caution">
    <text evidence="13">The sequence shown here is derived from an EMBL/GenBank/DDBJ whole genome shotgun (WGS) entry which is preliminary data.</text>
</comment>
<dbReference type="GO" id="GO:0020037">
    <property type="term" value="F:heme binding"/>
    <property type="evidence" value="ECO:0007669"/>
    <property type="project" value="InterPro"/>
</dbReference>
<evidence type="ECO:0000256" key="9">
    <source>
        <dbReference type="ARBA" id="ARBA00023002"/>
    </source>
</evidence>
<keyword evidence="9" id="KW-0560">Oxidoreductase</keyword>
<evidence type="ECO:0000313" key="13">
    <source>
        <dbReference type="EMBL" id="KAF2891412.1"/>
    </source>
</evidence>
<proteinExistence type="inferred from homology"/>
<keyword evidence="11" id="KW-0503">Monooxygenase</keyword>
<dbReference type="EMBL" id="VTPC01032854">
    <property type="protein sequence ID" value="KAF2891412.1"/>
    <property type="molecule type" value="Genomic_DNA"/>
</dbReference>
<evidence type="ECO:0000313" key="14">
    <source>
        <dbReference type="Proteomes" id="UP000801492"/>
    </source>
</evidence>
<evidence type="ECO:0000256" key="1">
    <source>
        <dbReference type="ARBA" id="ARBA00001971"/>
    </source>
</evidence>
<keyword evidence="10" id="KW-0408">Iron</keyword>
<comment type="similarity">
    <text evidence="4">Belongs to the cytochrome P450 family.</text>
</comment>
<protein>
    <recommendedName>
        <fullName evidence="15">Cytochrome P450</fullName>
    </recommendedName>
</protein>
<dbReference type="Gene3D" id="1.10.630.10">
    <property type="entry name" value="Cytochrome P450"/>
    <property type="match status" value="1"/>
</dbReference>
<evidence type="ECO:0000256" key="8">
    <source>
        <dbReference type="ARBA" id="ARBA00022848"/>
    </source>
</evidence>